<reference evidence="2 3" key="1">
    <citation type="submission" date="2015-01" db="EMBL/GenBank/DDBJ databases">
        <title>Evolution of Trichinella species and genotypes.</title>
        <authorList>
            <person name="Korhonen P.K."/>
            <person name="Edoardo P."/>
            <person name="Giuseppe L.R."/>
            <person name="Gasser R.B."/>
        </authorList>
    </citation>
    <scope>NUCLEOTIDE SEQUENCE [LARGE SCALE GENOMIC DNA]</scope>
    <source>
        <strain evidence="2">ISS37</strain>
    </source>
</reference>
<dbReference type="Proteomes" id="UP000054630">
    <property type="component" value="Unassembled WGS sequence"/>
</dbReference>
<proteinExistence type="predicted"/>
<keyword evidence="3" id="KW-1185">Reference proteome</keyword>
<organism evidence="2 3">
    <name type="scientific">Trichinella nelsoni</name>
    <dbReference type="NCBI Taxonomy" id="6336"/>
    <lineage>
        <taxon>Eukaryota</taxon>
        <taxon>Metazoa</taxon>
        <taxon>Ecdysozoa</taxon>
        <taxon>Nematoda</taxon>
        <taxon>Enoplea</taxon>
        <taxon>Dorylaimia</taxon>
        <taxon>Trichinellida</taxon>
        <taxon>Trichinellidae</taxon>
        <taxon>Trichinella</taxon>
    </lineage>
</organism>
<dbReference type="EMBL" id="JYDL01000178">
    <property type="protein sequence ID" value="KRX13932.1"/>
    <property type="molecule type" value="Genomic_DNA"/>
</dbReference>
<feature type="non-terminal residue" evidence="2">
    <location>
        <position position="1"/>
    </location>
</feature>
<protein>
    <submittedName>
        <fullName evidence="2">Uncharacterized protein</fullName>
    </submittedName>
</protein>
<sequence>LKNKDNKHVNGKKNAKMSCNNTKSGSSERTVILSVMYHSNVSGRSSSDLRALLIATKRDSVEQLENFVVCNHVRRERKETIEQLKILYLPITFGVSEKRLCGVSLCCVKLTPSYNDTRYIDVTSRNSKQQIHRKHFLLKNKDNKHVNGGSSERTVILSVMYHSNVSGRSSSDLRALLIATKRDSVEQLENFVVCNHVRRERKETIEQLKILYLPITFGVSEKRLCG</sequence>
<dbReference type="AlphaFoldDB" id="A0A0V0RHJ7"/>
<feature type="region of interest" description="Disordered" evidence="1">
    <location>
        <begin position="1"/>
        <end position="24"/>
    </location>
</feature>
<evidence type="ECO:0000313" key="3">
    <source>
        <dbReference type="Proteomes" id="UP000054630"/>
    </source>
</evidence>
<gene>
    <name evidence="2" type="ORF">T07_14106</name>
</gene>
<comment type="caution">
    <text evidence="2">The sequence shown here is derived from an EMBL/GenBank/DDBJ whole genome shotgun (WGS) entry which is preliminary data.</text>
</comment>
<name>A0A0V0RHJ7_9BILA</name>
<accession>A0A0V0RHJ7</accession>
<evidence type="ECO:0000313" key="2">
    <source>
        <dbReference type="EMBL" id="KRX13932.1"/>
    </source>
</evidence>
<evidence type="ECO:0000256" key="1">
    <source>
        <dbReference type="SAM" id="MobiDB-lite"/>
    </source>
</evidence>